<feature type="chain" id="PRO_5012692936" description="DUF885 domain-containing protein" evidence="1">
    <location>
        <begin position="30"/>
        <end position="627"/>
    </location>
</feature>
<protein>
    <recommendedName>
        <fullName evidence="4">DUF885 domain-containing protein</fullName>
    </recommendedName>
</protein>
<dbReference type="RefSeq" id="WP_086743949.1">
    <property type="nucleotide sequence ID" value="NZ_MWPV01000002.1"/>
</dbReference>
<dbReference type="InterPro" id="IPR010281">
    <property type="entry name" value="DUF885"/>
</dbReference>
<organism evidence="2 3">
    <name type="scientific">Pseudoalteromonas ulvae</name>
    <dbReference type="NCBI Taxonomy" id="107327"/>
    <lineage>
        <taxon>Bacteria</taxon>
        <taxon>Pseudomonadati</taxon>
        <taxon>Pseudomonadota</taxon>
        <taxon>Gammaproteobacteria</taxon>
        <taxon>Alteromonadales</taxon>
        <taxon>Pseudoalteromonadaceae</taxon>
        <taxon>Pseudoalteromonas</taxon>
    </lineage>
</organism>
<keyword evidence="3" id="KW-1185">Reference proteome</keyword>
<dbReference type="Pfam" id="PF05960">
    <property type="entry name" value="DUF885"/>
    <property type="match status" value="1"/>
</dbReference>
<dbReference type="EMBL" id="MWPV01000002">
    <property type="protein sequence ID" value="OUL58647.1"/>
    <property type="molecule type" value="Genomic_DNA"/>
</dbReference>
<keyword evidence="1" id="KW-0732">Signal</keyword>
<comment type="caution">
    <text evidence="2">The sequence shown here is derived from an EMBL/GenBank/DDBJ whole genome shotgun (WGS) entry which is preliminary data.</text>
</comment>
<dbReference type="PANTHER" id="PTHR33361:SF2">
    <property type="entry name" value="DUF885 DOMAIN-CONTAINING PROTEIN"/>
    <property type="match status" value="1"/>
</dbReference>
<evidence type="ECO:0008006" key="4">
    <source>
        <dbReference type="Google" id="ProtNLM"/>
    </source>
</evidence>
<evidence type="ECO:0000256" key="1">
    <source>
        <dbReference type="SAM" id="SignalP"/>
    </source>
</evidence>
<evidence type="ECO:0000313" key="3">
    <source>
        <dbReference type="Proteomes" id="UP000194841"/>
    </source>
</evidence>
<dbReference type="PANTHER" id="PTHR33361">
    <property type="entry name" value="GLR0591 PROTEIN"/>
    <property type="match status" value="1"/>
</dbReference>
<proteinExistence type="predicted"/>
<dbReference type="PROSITE" id="PS51257">
    <property type="entry name" value="PROKAR_LIPOPROTEIN"/>
    <property type="match status" value="1"/>
</dbReference>
<accession>A0A244CSQ3</accession>
<sequence length="627" mass="70121">MRLFNLPIKIKISLLSASILVAVSGCNHEANESNANQQPTEISRLAIDRSVNQFTQSFMRQQPALATSLGLPTDIAGQYQDSWPDYSPAGMQQLQTSMTDAFKQLSQFDLNTLNEHDRLHLGVNQVIAQYYIGDTQFKGGYIDTWGGHLPYIVSQIAGPLIDIPKVLQDQHVIDNEVDARNYLHRLSAFARLIADVKTKVLADAEQGIILPKVLFPNTLGYLEKFIALAPAEHPFISTLASKLSNTTLSSTLQADFTQQAIKIVTKEIYPAFADITATMRSLQNQAPLEEGIWAQPNGEQFYQHEILYLADSTLSAEAIHNIGLEEVNRISEEMDRILKAQGMLKGSVGERMAQLGNMPQFLYEDSDAGRTQLLADLNKEIERVMEKAPSLFATLPSYDVTVKRIPVVSQDGAPGGFYNPPALDGSRAGEFSINLKDMKAQPSFSLKTLTYHEAAPGHHFQISLNMEQKDIGIMRQNGQFNAYVEGWALYSELVAYEMGMYDNDPWGNLGRLQAEVYRAARLVVDTGLHHKRWPRQKAINYFHQATGTAMSDVEAAIDRYIAWPGQALGYKLGMLKIVELRSRAQQALGERFDIKSFHDLVLLPGARPLTLLEEDVDRWIKQLNKPQ</sequence>
<feature type="signal peptide" evidence="1">
    <location>
        <begin position="1"/>
        <end position="29"/>
    </location>
</feature>
<name>A0A244CSQ3_PSEDV</name>
<dbReference type="OrthoDB" id="9769898at2"/>
<evidence type="ECO:0000313" key="2">
    <source>
        <dbReference type="EMBL" id="OUL58647.1"/>
    </source>
</evidence>
<dbReference type="Proteomes" id="UP000194841">
    <property type="component" value="Unassembled WGS sequence"/>
</dbReference>
<reference evidence="2 3" key="1">
    <citation type="submission" date="2017-02" db="EMBL/GenBank/DDBJ databases">
        <title>Pseudoalteromonas ulvae TC14 Genome.</title>
        <authorList>
            <person name="Molmeret M."/>
        </authorList>
    </citation>
    <scope>NUCLEOTIDE SEQUENCE [LARGE SCALE GENOMIC DNA]</scope>
    <source>
        <strain evidence="2">TC14</strain>
    </source>
</reference>
<gene>
    <name evidence="2" type="ORF">B1199_10045</name>
</gene>
<dbReference type="AlphaFoldDB" id="A0A244CSQ3"/>